<keyword evidence="1" id="KW-1133">Transmembrane helix</keyword>
<reference evidence="2" key="1">
    <citation type="submission" date="2023-03" db="EMBL/GenBank/DDBJ databases">
        <authorList>
            <person name="Shen W."/>
            <person name="Cai J."/>
        </authorList>
    </citation>
    <scope>NUCLEOTIDE SEQUENCE</scope>
    <source>
        <strain evidence="2">P33-2</strain>
    </source>
</reference>
<evidence type="ECO:0000256" key="1">
    <source>
        <dbReference type="SAM" id="Phobius"/>
    </source>
</evidence>
<gene>
    <name evidence="2" type="ORF">P7D43_22580</name>
</gene>
<proteinExistence type="predicted"/>
<dbReference type="EMBL" id="JARPWH010000193">
    <property type="protein sequence ID" value="MDT2405152.1"/>
    <property type="molecule type" value="Genomic_DNA"/>
</dbReference>
<feature type="transmembrane region" description="Helical" evidence="1">
    <location>
        <begin position="6"/>
        <end position="25"/>
    </location>
</feature>
<organism evidence="2 3">
    <name type="scientific">Enterococcus avium</name>
    <name type="common">Streptococcus avium</name>
    <dbReference type="NCBI Taxonomy" id="33945"/>
    <lineage>
        <taxon>Bacteria</taxon>
        <taxon>Bacillati</taxon>
        <taxon>Bacillota</taxon>
        <taxon>Bacilli</taxon>
        <taxon>Lactobacillales</taxon>
        <taxon>Enterococcaceae</taxon>
        <taxon>Enterococcus</taxon>
    </lineage>
</organism>
<feature type="transmembrane region" description="Helical" evidence="1">
    <location>
        <begin position="84"/>
        <end position="110"/>
    </location>
</feature>
<sequence length="390" mass="45790">METVITVGTAIASLGLILLGLKDDLSKKKSQLLFVLSSYVFLLGTIFFNVSNFVLYLILVIIFLFGGLGYMAQEKNDLEKELNLYVLLLYSALVIFFLTFQIGNLFYVIVISINRSVFSFMDTNMELIFGLTMLVTQYTIVAKDTFNLNFFNETIEEAWKPNLGRQIKNQTTDNSENENTDQYIENLAFVVFVEDKNFFDRTTTFVTPLEMLRKIIKKRKVFFKRILNFVKRLICNEKKNTANRIVKRIKPYIRGYSTIEQQFIRQYAMTKYSYHYLFRRKILIELIYTYLLMSAIKRRKSRTFSRKYFERKKIRNKMTSPLKLSILKSYYKEVLDSPLDIDGLKKKLVSISALNSEEIDSKFEKFNDSEIKKQIISCIKEATNSNLSTF</sequence>
<feature type="transmembrane region" description="Helical" evidence="1">
    <location>
        <begin position="54"/>
        <end position="72"/>
    </location>
</feature>
<name>A0AAW8S366_ENTAV</name>
<accession>A0AAW8S366</accession>
<protein>
    <submittedName>
        <fullName evidence="2">Uncharacterized protein</fullName>
    </submittedName>
</protein>
<dbReference type="Proteomes" id="UP001260773">
    <property type="component" value="Unassembled WGS sequence"/>
</dbReference>
<keyword evidence="1" id="KW-0472">Membrane</keyword>
<evidence type="ECO:0000313" key="3">
    <source>
        <dbReference type="Proteomes" id="UP001260773"/>
    </source>
</evidence>
<dbReference type="RefSeq" id="WP_270786506.1">
    <property type="nucleotide sequence ID" value="NZ_JAQCOW010000149.1"/>
</dbReference>
<dbReference type="AlphaFoldDB" id="A0AAW8S366"/>
<keyword evidence="1" id="KW-0812">Transmembrane</keyword>
<evidence type="ECO:0000313" key="2">
    <source>
        <dbReference type="EMBL" id="MDT2405152.1"/>
    </source>
</evidence>
<comment type="caution">
    <text evidence="2">The sequence shown here is derived from an EMBL/GenBank/DDBJ whole genome shotgun (WGS) entry which is preliminary data.</text>
</comment>